<evidence type="ECO:0000256" key="8">
    <source>
        <dbReference type="ARBA" id="ARBA00023306"/>
    </source>
</evidence>
<evidence type="ECO:0000313" key="11">
    <source>
        <dbReference type="Proteomes" id="UP000289738"/>
    </source>
</evidence>
<dbReference type="GO" id="GO:0000444">
    <property type="term" value="C:MIS12/MIND type complex"/>
    <property type="evidence" value="ECO:0007669"/>
    <property type="project" value="TreeGrafter"/>
</dbReference>
<keyword evidence="9" id="KW-0137">Centromere</keyword>
<comment type="similarity">
    <text evidence="2">Belongs to the mis12 family.</text>
</comment>
<dbReference type="Pfam" id="PF05859">
    <property type="entry name" value="Mis12"/>
    <property type="match status" value="1"/>
</dbReference>
<evidence type="ECO:0000256" key="2">
    <source>
        <dbReference type="ARBA" id="ARBA00008643"/>
    </source>
</evidence>
<dbReference type="AlphaFoldDB" id="A0A445EJS4"/>
<keyword evidence="3" id="KW-0158">Chromosome</keyword>
<evidence type="ECO:0000256" key="4">
    <source>
        <dbReference type="ARBA" id="ARBA00022618"/>
    </source>
</evidence>
<sequence>MLFLLSWTAQTIFFQWKIFESPIWRENGRQREAIFESLNPNPQLFLNEIRNTLDNVVDEAFDFFHQEASTKLNYEGSIQRSEDLKKGVDCVWKRIQSVLDNRLAIWEKYFLLHCFAVLQGLHMPNTVGKEFDEVSNHEIQILEKQSTVNAHYINERYNYMSKTISMCYFRVTQELLFIFIFIFGQAKIVTTAAELGIKIKKLNATTVEESEQMKTKVVYNPELNLSSIKPGKDLSNMNLDDLQKFANIMKSK</sequence>
<evidence type="ECO:0000256" key="9">
    <source>
        <dbReference type="ARBA" id="ARBA00023328"/>
    </source>
</evidence>
<dbReference type="GO" id="GO:0051382">
    <property type="term" value="P:kinetochore assembly"/>
    <property type="evidence" value="ECO:0007669"/>
    <property type="project" value="TreeGrafter"/>
</dbReference>
<keyword evidence="6" id="KW-0995">Kinetochore</keyword>
<evidence type="ECO:0000256" key="5">
    <source>
        <dbReference type="ARBA" id="ARBA00022776"/>
    </source>
</evidence>
<protein>
    <submittedName>
        <fullName evidence="10">Uncharacterized protein</fullName>
    </submittedName>
</protein>
<evidence type="ECO:0000256" key="6">
    <source>
        <dbReference type="ARBA" id="ARBA00022838"/>
    </source>
</evidence>
<reference evidence="10 11" key="1">
    <citation type="submission" date="2019-01" db="EMBL/GenBank/DDBJ databases">
        <title>Sequencing of cultivated peanut Arachis hypogaea provides insights into genome evolution and oil improvement.</title>
        <authorList>
            <person name="Chen X."/>
        </authorList>
    </citation>
    <scope>NUCLEOTIDE SEQUENCE [LARGE SCALE GENOMIC DNA]</scope>
    <source>
        <strain evidence="11">cv. Fuhuasheng</strain>
        <tissue evidence="10">Leaves</tissue>
    </source>
</reference>
<dbReference type="GO" id="GO:0005634">
    <property type="term" value="C:nucleus"/>
    <property type="evidence" value="ECO:0007669"/>
    <property type="project" value="InterPro"/>
</dbReference>
<name>A0A445EJS4_ARAHY</name>
<dbReference type="STRING" id="3818.A0A445EJS4"/>
<proteinExistence type="inferred from homology"/>
<evidence type="ECO:0000256" key="7">
    <source>
        <dbReference type="ARBA" id="ARBA00023054"/>
    </source>
</evidence>
<dbReference type="EMBL" id="SDMP01000001">
    <property type="protein sequence ID" value="RYR75710.1"/>
    <property type="molecule type" value="Genomic_DNA"/>
</dbReference>
<dbReference type="InterPro" id="IPR008685">
    <property type="entry name" value="Centromere_Mis12"/>
</dbReference>
<keyword evidence="5" id="KW-0498">Mitosis</keyword>
<dbReference type="PANTHER" id="PTHR14527:SF2">
    <property type="entry name" value="PROTEIN MIS12 HOMOLOG"/>
    <property type="match status" value="1"/>
</dbReference>
<dbReference type="PANTHER" id="PTHR14527">
    <property type="entry name" value="PROTEIN MIS12 HOMOLOG"/>
    <property type="match status" value="1"/>
</dbReference>
<organism evidence="10 11">
    <name type="scientific">Arachis hypogaea</name>
    <name type="common">Peanut</name>
    <dbReference type="NCBI Taxonomy" id="3818"/>
    <lineage>
        <taxon>Eukaryota</taxon>
        <taxon>Viridiplantae</taxon>
        <taxon>Streptophyta</taxon>
        <taxon>Embryophyta</taxon>
        <taxon>Tracheophyta</taxon>
        <taxon>Spermatophyta</taxon>
        <taxon>Magnoliopsida</taxon>
        <taxon>eudicotyledons</taxon>
        <taxon>Gunneridae</taxon>
        <taxon>Pentapetalae</taxon>
        <taxon>rosids</taxon>
        <taxon>fabids</taxon>
        <taxon>Fabales</taxon>
        <taxon>Fabaceae</taxon>
        <taxon>Papilionoideae</taxon>
        <taxon>50 kb inversion clade</taxon>
        <taxon>dalbergioids sensu lato</taxon>
        <taxon>Dalbergieae</taxon>
        <taxon>Pterocarpus clade</taxon>
        <taxon>Arachis</taxon>
    </lineage>
</organism>
<keyword evidence="4" id="KW-0132">Cell division</keyword>
<keyword evidence="11" id="KW-1185">Reference proteome</keyword>
<dbReference type="GO" id="GO:0000070">
    <property type="term" value="P:mitotic sister chromatid segregation"/>
    <property type="evidence" value="ECO:0007669"/>
    <property type="project" value="TreeGrafter"/>
</dbReference>
<evidence type="ECO:0000256" key="1">
    <source>
        <dbReference type="ARBA" id="ARBA00004629"/>
    </source>
</evidence>
<dbReference type="GO" id="GO:0051301">
    <property type="term" value="P:cell division"/>
    <property type="evidence" value="ECO:0007669"/>
    <property type="project" value="UniProtKB-KW"/>
</dbReference>
<accession>A0A445EJS4</accession>
<evidence type="ECO:0000313" key="10">
    <source>
        <dbReference type="EMBL" id="RYR75710.1"/>
    </source>
</evidence>
<dbReference type="Proteomes" id="UP000289738">
    <property type="component" value="Chromosome A01"/>
</dbReference>
<evidence type="ECO:0000256" key="3">
    <source>
        <dbReference type="ARBA" id="ARBA00022454"/>
    </source>
</evidence>
<gene>
    <name evidence="10" type="ORF">Ahy_A01g000281</name>
</gene>
<keyword evidence="8" id="KW-0131">Cell cycle</keyword>
<comment type="caution">
    <text evidence="10">The sequence shown here is derived from an EMBL/GenBank/DDBJ whole genome shotgun (WGS) entry which is preliminary data.</text>
</comment>
<comment type="subcellular location">
    <subcellularLocation>
        <location evidence="1">Chromosome</location>
        <location evidence="1">Centromere</location>
        <location evidence="1">Kinetochore</location>
    </subcellularLocation>
</comment>
<keyword evidence="7" id="KW-0175">Coiled coil</keyword>